<keyword evidence="1" id="KW-0732">Signal</keyword>
<comment type="caution">
    <text evidence="2">The sequence shown here is derived from an EMBL/GenBank/DDBJ whole genome shotgun (WGS) entry which is preliminary data.</text>
</comment>
<sequence length="119" mass="13525">MQYRKAGMARMVLLALALVLAGCKDKGEAFVGHWVQVKVKEGKKASSLDIELDDGVFHINYKWHTVFTATEFDETLREKKIEAKAESNNVLTVITKFNQTMRLSGDIISFDNKEFKKVN</sequence>
<feature type="signal peptide" evidence="1">
    <location>
        <begin position="1"/>
        <end position="21"/>
    </location>
</feature>
<dbReference type="RefSeq" id="WP_006705835.1">
    <property type="nucleotide sequence ID" value="NZ_AGCA01000037.1"/>
</dbReference>
<dbReference type="EMBL" id="AGCA01000037">
    <property type="protein sequence ID" value="EGY29821.1"/>
    <property type="molecule type" value="Genomic_DNA"/>
</dbReference>
<evidence type="ECO:0000313" key="3">
    <source>
        <dbReference type="Proteomes" id="UP000004116"/>
    </source>
</evidence>
<evidence type="ECO:0000313" key="2">
    <source>
        <dbReference type="EMBL" id="EGY29821.1"/>
    </source>
</evidence>
<dbReference type="PATRIC" id="fig|1005043.3.peg.187"/>
<proteinExistence type="predicted"/>
<gene>
    <name evidence="2" type="ORF">Rin_00002000</name>
</gene>
<feature type="chain" id="PRO_5003430678" description="Lipocalin-like domain-containing protein" evidence="1">
    <location>
        <begin position="22"/>
        <end position="119"/>
    </location>
</feature>
<dbReference type="AlphaFoldDB" id="G2GWR6"/>
<protein>
    <recommendedName>
        <fullName evidence="4">Lipocalin-like domain-containing protein</fullName>
    </recommendedName>
</protein>
<name>G2GWR6_9ENTR</name>
<evidence type="ECO:0000256" key="1">
    <source>
        <dbReference type="SAM" id="SignalP"/>
    </source>
</evidence>
<accession>G2GWR6</accession>
<dbReference type="PROSITE" id="PS51257">
    <property type="entry name" value="PROKAR_LIPOPROTEIN"/>
    <property type="match status" value="1"/>
</dbReference>
<dbReference type="Proteomes" id="UP000004116">
    <property type="component" value="Unassembled WGS sequence"/>
</dbReference>
<organism evidence="2 3">
    <name type="scientific">Candidatus Regiella insecticola 5.15</name>
    <dbReference type="NCBI Taxonomy" id="1005043"/>
    <lineage>
        <taxon>Bacteria</taxon>
        <taxon>Pseudomonadati</taxon>
        <taxon>Pseudomonadota</taxon>
        <taxon>Gammaproteobacteria</taxon>
        <taxon>Enterobacterales</taxon>
        <taxon>Enterobacteriaceae</taxon>
        <taxon>aphid secondary symbionts</taxon>
        <taxon>Candidatus Regiella</taxon>
    </lineage>
</organism>
<reference evidence="2 3" key="1">
    <citation type="journal article" date="2012" name="Genome Res.">
        <title>Genomic basis of endosymbiont-conferred protection against an insect parasitoid.</title>
        <authorList>
            <person name="Hansen A.K."/>
            <person name="Vorburger C."/>
            <person name="Moran N.A."/>
        </authorList>
    </citation>
    <scope>NUCLEOTIDE SEQUENCE [LARGE SCALE GENOMIC DNA]</scope>
    <source>
        <strain evidence="3">R5.15</strain>
    </source>
</reference>
<evidence type="ECO:0008006" key="4">
    <source>
        <dbReference type="Google" id="ProtNLM"/>
    </source>
</evidence>
<keyword evidence="3" id="KW-1185">Reference proteome</keyword>